<organism evidence="1">
    <name type="scientific">Cacopsylla melanoneura</name>
    <dbReference type="NCBI Taxonomy" id="428564"/>
    <lineage>
        <taxon>Eukaryota</taxon>
        <taxon>Metazoa</taxon>
        <taxon>Ecdysozoa</taxon>
        <taxon>Arthropoda</taxon>
        <taxon>Hexapoda</taxon>
        <taxon>Insecta</taxon>
        <taxon>Pterygota</taxon>
        <taxon>Neoptera</taxon>
        <taxon>Paraneoptera</taxon>
        <taxon>Hemiptera</taxon>
        <taxon>Sternorrhyncha</taxon>
        <taxon>Psylloidea</taxon>
        <taxon>Psyllidae</taxon>
        <taxon>Psyllinae</taxon>
        <taxon>Cacopsylla</taxon>
    </lineage>
</organism>
<dbReference type="AlphaFoldDB" id="A0A8D8R1R1"/>
<protein>
    <submittedName>
        <fullName evidence="1">Uncharacterized protein</fullName>
    </submittedName>
</protein>
<reference evidence="1" key="1">
    <citation type="submission" date="2021-05" db="EMBL/GenBank/DDBJ databases">
        <authorList>
            <person name="Alioto T."/>
            <person name="Alioto T."/>
            <person name="Gomez Garrido J."/>
        </authorList>
    </citation>
    <scope>NUCLEOTIDE SEQUENCE</scope>
</reference>
<evidence type="ECO:0000313" key="1">
    <source>
        <dbReference type="EMBL" id="CAG6642670.1"/>
    </source>
</evidence>
<sequence length="151" mass="16540">MQLNLHCAICSSNVVVRETFSSSSEITLLSSEELSTVEPKSSTIESFLSLYFSMDSKTSGNVREVSDNEPRVFSKNSTNVLLFSGIAGLISGNFEPSFISNSVCAFIRLSYPCDTYDFDAVFFECSFRTFMMPSCSIGIMSSSFLKVSLGA</sequence>
<proteinExistence type="predicted"/>
<name>A0A8D8R1R1_9HEMI</name>
<dbReference type="EMBL" id="HBUF01123724">
    <property type="protein sequence ID" value="CAG6642670.1"/>
    <property type="molecule type" value="Transcribed_RNA"/>
</dbReference>
<accession>A0A8D8R1R1</accession>